<name>A0AAX6HCQ8_IRIPA</name>
<evidence type="ECO:0000313" key="1">
    <source>
        <dbReference type="EMBL" id="KAJ6838542.1"/>
    </source>
</evidence>
<dbReference type="Proteomes" id="UP001140949">
    <property type="component" value="Unassembled WGS sequence"/>
</dbReference>
<reference evidence="1" key="1">
    <citation type="journal article" date="2023" name="GigaByte">
        <title>Genome assembly of the bearded iris, Iris pallida Lam.</title>
        <authorList>
            <person name="Bruccoleri R.E."/>
            <person name="Oakeley E.J."/>
            <person name="Faust A.M.E."/>
            <person name="Altorfer M."/>
            <person name="Dessus-Babus S."/>
            <person name="Burckhardt D."/>
            <person name="Oertli M."/>
            <person name="Naumann U."/>
            <person name="Petersen F."/>
            <person name="Wong J."/>
        </authorList>
    </citation>
    <scope>NUCLEOTIDE SEQUENCE</scope>
    <source>
        <strain evidence="1">GSM-AAB239-AS_SAM_17_03QT</strain>
    </source>
</reference>
<evidence type="ECO:0000313" key="2">
    <source>
        <dbReference type="Proteomes" id="UP001140949"/>
    </source>
</evidence>
<protein>
    <submittedName>
        <fullName evidence="1">Uncharacterized protein</fullName>
    </submittedName>
</protein>
<keyword evidence="2" id="KW-1185">Reference proteome</keyword>
<gene>
    <name evidence="1" type="ORF">M6B38_317965</name>
</gene>
<sequence length="236" mass="26279">MATTSHSDSYRFTLPATAFRSRLGEFSSRQRPSIVSLSIDIVLLRRSQFLRFFILVENRSGVDQFIWGSLQGHFRSVALREIIFLGFNSLLNHLKGAESRSGGLCSRTSVGNSPGNVLNSLFTRLCLGISFNSQLLCRFMYGERVFESLLADEHWCPICVRVASCGLVLGIAELCPCIGRSVIVSKLVSRVQSCPRVRPVPLYLCSFALPKLMQGLLIVNHCRVRVLSLICATCRC</sequence>
<dbReference type="AlphaFoldDB" id="A0AAX6HCQ8"/>
<comment type="caution">
    <text evidence="1">The sequence shown here is derived from an EMBL/GenBank/DDBJ whole genome shotgun (WGS) entry which is preliminary data.</text>
</comment>
<organism evidence="1 2">
    <name type="scientific">Iris pallida</name>
    <name type="common">Sweet iris</name>
    <dbReference type="NCBI Taxonomy" id="29817"/>
    <lineage>
        <taxon>Eukaryota</taxon>
        <taxon>Viridiplantae</taxon>
        <taxon>Streptophyta</taxon>
        <taxon>Embryophyta</taxon>
        <taxon>Tracheophyta</taxon>
        <taxon>Spermatophyta</taxon>
        <taxon>Magnoliopsida</taxon>
        <taxon>Liliopsida</taxon>
        <taxon>Asparagales</taxon>
        <taxon>Iridaceae</taxon>
        <taxon>Iridoideae</taxon>
        <taxon>Irideae</taxon>
        <taxon>Iris</taxon>
    </lineage>
</organism>
<accession>A0AAX6HCQ8</accession>
<reference evidence="1" key="2">
    <citation type="submission" date="2023-04" db="EMBL/GenBank/DDBJ databases">
        <authorList>
            <person name="Bruccoleri R.E."/>
            <person name="Oakeley E.J."/>
            <person name="Faust A.-M."/>
            <person name="Dessus-Babus S."/>
            <person name="Altorfer M."/>
            <person name="Burckhardt D."/>
            <person name="Oertli M."/>
            <person name="Naumann U."/>
            <person name="Petersen F."/>
            <person name="Wong J."/>
        </authorList>
    </citation>
    <scope>NUCLEOTIDE SEQUENCE</scope>
    <source>
        <strain evidence="1">GSM-AAB239-AS_SAM_17_03QT</strain>
        <tissue evidence="1">Leaf</tissue>
    </source>
</reference>
<dbReference type="EMBL" id="JANAVB010010600">
    <property type="protein sequence ID" value="KAJ6838542.1"/>
    <property type="molecule type" value="Genomic_DNA"/>
</dbReference>
<proteinExistence type="predicted"/>